<name>A0A8X6PPG1_NEPPI</name>
<reference evidence="2" key="1">
    <citation type="submission" date="2020-08" db="EMBL/GenBank/DDBJ databases">
        <title>Multicomponent nature underlies the extraordinary mechanical properties of spider dragline silk.</title>
        <authorList>
            <person name="Kono N."/>
            <person name="Nakamura H."/>
            <person name="Mori M."/>
            <person name="Yoshida Y."/>
            <person name="Ohtoshi R."/>
            <person name="Malay A.D."/>
            <person name="Moran D.A.P."/>
            <person name="Tomita M."/>
            <person name="Numata K."/>
            <person name="Arakawa K."/>
        </authorList>
    </citation>
    <scope>NUCLEOTIDE SEQUENCE</scope>
</reference>
<dbReference type="EMBL" id="BMAW01072243">
    <property type="protein sequence ID" value="GFT81990.1"/>
    <property type="molecule type" value="Genomic_DNA"/>
</dbReference>
<accession>A0A8X6PPG1</accession>
<dbReference type="PROSITE" id="PS51257">
    <property type="entry name" value="PROKAR_LIPOPROTEIN"/>
    <property type="match status" value="1"/>
</dbReference>
<evidence type="ECO:0000313" key="2">
    <source>
        <dbReference type="EMBL" id="GFT81990.1"/>
    </source>
</evidence>
<keyword evidence="1" id="KW-1133">Transmembrane helix</keyword>
<protein>
    <submittedName>
        <fullName evidence="2">Uncharacterized protein</fullName>
    </submittedName>
</protein>
<gene>
    <name evidence="2" type="ORF">NPIL_370741</name>
</gene>
<evidence type="ECO:0000256" key="1">
    <source>
        <dbReference type="SAM" id="Phobius"/>
    </source>
</evidence>
<dbReference type="AlphaFoldDB" id="A0A8X6PPG1"/>
<keyword evidence="1" id="KW-0472">Membrane</keyword>
<sequence>MKCDVACRIKMPGTYPRSICVYLSLLFSASSCLPLVIVLNRLRWPCAQHTRNPANFAEFFFKWPEWMATNWALVHPLVEF</sequence>
<proteinExistence type="predicted"/>
<keyword evidence="3" id="KW-1185">Reference proteome</keyword>
<evidence type="ECO:0000313" key="3">
    <source>
        <dbReference type="Proteomes" id="UP000887013"/>
    </source>
</evidence>
<feature type="transmembrane region" description="Helical" evidence="1">
    <location>
        <begin position="21"/>
        <end position="42"/>
    </location>
</feature>
<comment type="caution">
    <text evidence="2">The sequence shown here is derived from an EMBL/GenBank/DDBJ whole genome shotgun (WGS) entry which is preliminary data.</text>
</comment>
<dbReference type="Proteomes" id="UP000887013">
    <property type="component" value="Unassembled WGS sequence"/>
</dbReference>
<keyword evidence="1" id="KW-0812">Transmembrane</keyword>
<organism evidence="2 3">
    <name type="scientific">Nephila pilipes</name>
    <name type="common">Giant wood spider</name>
    <name type="synonym">Nephila maculata</name>
    <dbReference type="NCBI Taxonomy" id="299642"/>
    <lineage>
        <taxon>Eukaryota</taxon>
        <taxon>Metazoa</taxon>
        <taxon>Ecdysozoa</taxon>
        <taxon>Arthropoda</taxon>
        <taxon>Chelicerata</taxon>
        <taxon>Arachnida</taxon>
        <taxon>Araneae</taxon>
        <taxon>Araneomorphae</taxon>
        <taxon>Entelegynae</taxon>
        <taxon>Araneoidea</taxon>
        <taxon>Nephilidae</taxon>
        <taxon>Nephila</taxon>
    </lineage>
</organism>